<proteinExistence type="predicted"/>
<evidence type="ECO:0000313" key="4">
    <source>
        <dbReference type="Proteomes" id="UP000078397"/>
    </source>
</evidence>
<feature type="domain" description="SCP" evidence="2">
    <location>
        <begin position="30"/>
        <end position="158"/>
    </location>
</feature>
<dbReference type="GO" id="GO:0005576">
    <property type="term" value="C:extracellular region"/>
    <property type="evidence" value="ECO:0007669"/>
    <property type="project" value="InterPro"/>
</dbReference>
<dbReference type="EMBL" id="LSBJ02000003">
    <property type="protein sequence ID" value="OAQ68639.1"/>
    <property type="molecule type" value="Genomic_DNA"/>
</dbReference>
<dbReference type="Proteomes" id="UP000078397">
    <property type="component" value="Unassembled WGS sequence"/>
</dbReference>
<dbReference type="PROSITE" id="PS01010">
    <property type="entry name" value="CRISP_2"/>
    <property type="match status" value="1"/>
</dbReference>
<feature type="signal peptide" evidence="1">
    <location>
        <begin position="1"/>
        <end position="18"/>
    </location>
</feature>
<dbReference type="Gene3D" id="3.40.33.10">
    <property type="entry name" value="CAP"/>
    <property type="match status" value="1"/>
</dbReference>
<feature type="chain" id="PRO_5008102044" evidence="1">
    <location>
        <begin position="19"/>
        <end position="180"/>
    </location>
</feature>
<evidence type="ECO:0000256" key="1">
    <source>
        <dbReference type="SAM" id="SignalP"/>
    </source>
</evidence>
<keyword evidence="4" id="KW-1185">Reference proteome</keyword>
<dbReference type="InterPro" id="IPR018244">
    <property type="entry name" value="Allrgn_V5/Tpx1_CS"/>
</dbReference>
<dbReference type="STRING" id="1380566.A0A179FUF6"/>
<dbReference type="PRINTS" id="PR00837">
    <property type="entry name" value="V5TPXLIKE"/>
</dbReference>
<dbReference type="InterPro" id="IPR001283">
    <property type="entry name" value="CRISP-related"/>
</dbReference>
<evidence type="ECO:0000313" key="3">
    <source>
        <dbReference type="EMBL" id="OAQ68639.1"/>
    </source>
</evidence>
<dbReference type="OrthoDB" id="337038at2759"/>
<organism evidence="3 4">
    <name type="scientific">Pochonia chlamydosporia 170</name>
    <dbReference type="NCBI Taxonomy" id="1380566"/>
    <lineage>
        <taxon>Eukaryota</taxon>
        <taxon>Fungi</taxon>
        <taxon>Dikarya</taxon>
        <taxon>Ascomycota</taxon>
        <taxon>Pezizomycotina</taxon>
        <taxon>Sordariomycetes</taxon>
        <taxon>Hypocreomycetidae</taxon>
        <taxon>Hypocreales</taxon>
        <taxon>Clavicipitaceae</taxon>
        <taxon>Pochonia</taxon>
    </lineage>
</organism>
<reference evidence="3 4" key="1">
    <citation type="journal article" date="2016" name="PLoS Pathog.">
        <title>Biosynthesis of antibiotic leucinostatins in bio-control fungus Purpureocillium lilacinum and their inhibition on phytophthora revealed by genome mining.</title>
        <authorList>
            <person name="Wang G."/>
            <person name="Liu Z."/>
            <person name="Lin R."/>
            <person name="Li E."/>
            <person name="Mao Z."/>
            <person name="Ling J."/>
            <person name="Yang Y."/>
            <person name="Yin W.B."/>
            <person name="Xie B."/>
        </authorList>
    </citation>
    <scope>NUCLEOTIDE SEQUENCE [LARGE SCALE GENOMIC DNA]</scope>
    <source>
        <strain evidence="3">170</strain>
    </source>
</reference>
<dbReference type="GeneID" id="28848121"/>
<comment type="caution">
    <text evidence="3">The sequence shown here is derived from an EMBL/GenBank/DDBJ whole genome shotgun (WGS) entry which is preliminary data.</text>
</comment>
<accession>A0A179FUF6</accession>
<dbReference type="Pfam" id="PF00188">
    <property type="entry name" value="CAP"/>
    <property type="match status" value="1"/>
</dbReference>
<dbReference type="SMART" id="SM00198">
    <property type="entry name" value="SCP"/>
    <property type="match status" value="1"/>
</dbReference>
<dbReference type="AlphaFoldDB" id="A0A179FUF6"/>
<dbReference type="PROSITE" id="PS01009">
    <property type="entry name" value="CRISP_1"/>
    <property type="match status" value="1"/>
</dbReference>
<dbReference type="InterPro" id="IPR014044">
    <property type="entry name" value="CAP_dom"/>
</dbReference>
<dbReference type="RefSeq" id="XP_018145489.1">
    <property type="nucleotide sequence ID" value="XM_018284127.1"/>
</dbReference>
<dbReference type="KEGG" id="pchm:VFPPC_04850"/>
<protein>
    <submittedName>
        <fullName evidence="3">Extracellular SCP domain-containing protein Pry1</fullName>
    </submittedName>
</protein>
<sequence>MLLSNIFSLLAVSGIVAAAPTELEARQSGNFKAEMIEAHNFFRGQHSAQPLTWNENLANKAQSWANTCNWSHSGSGENLASGTGFTSWGAFVNLWGAERKQYNYAQPGFSSATGHFTQVVWKNSKTLGCGWKKCGGGQGKASGWYIVCHYSPAGNYLGQFPQNVARQTKGKPTDVWQKRN</sequence>
<dbReference type="InterPro" id="IPR035940">
    <property type="entry name" value="CAP_sf"/>
</dbReference>
<name>A0A179FUF6_METCM</name>
<dbReference type="SUPFAM" id="SSF55797">
    <property type="entry name" value="PR-1-like"/>
    <property type="match status" value="1"/>
</dbReference>
<keyword evidence="1" id="KW-0732">Signal</keyword>
<dbReference type="PANTHER" id="PTHR10334">
    <property type="entry name" value="CYSTEINE-RICH SECRETORY PROTEIN-RELATED"/>
    <property type="match status" value="1"/>
</dbReference>
<evidence type="ECO:0000259" key="2">
    <source>
        <dbReference type="SMART" id="SM00198"/>
    </source>
</evidence>
<gene>
    <name evidence="3" type="ORF">VFPPC_04850</name>
</gene>